<sequence length="89" mass="9881">MKPASRLQRPRASSAWPTACFVEKESTSWLINLLFASSSTTDLAGVLCSWQRWYGQNPARTVSLAKETWLRSHQEETGSGSDLAKPVLV</sequence>
<dbReference type="Proteomes" id="UP000784294">
    <property type="component" value="Unassembled WGS sequence"/>
</dbReference>
<name>A0A448XJ88_9PLAT</name>
<gene>
    <name evidence="1" type="ORF">PXEA_LOCUS31396</name>
</gene>
<proteinExistence type="predicted"/>
<accession>A0A448XJ88</accession>
<organism evidence="1 2">
    <name type="scientific">Protopolystoma xenopodis</name>
    <dbReference type="NCBI Taxonomy" id="117903"/>
    <lineage>
        <taxon>Eukaryota</taxon>
        <taxon>Metazoa</taxon>
        <taxon>Spiralia</taxon>
        <taxon>Lophotrochozoa</taxon>
        <taxon>Platyhelminthes</taxon>
        <taxon>Monogenea</taxon>
        <taxon>Polyopisthocotylea</taxon>
        <taxon>Polystomatidea</taxon>
        <taxon>Polystomatidae</taxon>
        <taxon>Protopolystoma</taxon>
    </lineage>
</organism>
<reference evidence="1" key="1">
    <citation type="submission" date="2018-11" db="EMBL/GenBank/DDBJ databases">
        <authorList>
            <consortium name="Pathogen Informatics"/>
        </authorList>
    </citation>
    <scope>NUCLEOTIDE SEQUENCE</scope>
</reference>
<comment type="caution">
    <text evidence="1">The sequence shown here is derived from an EMBL/GenBank/DDBJ whole genome shotgun (WGS) entry which is preliminary data.</text>
</comment>
<protein>
    <submittedName>
        <fullName evidence="1">Uncharacterized protein</fullName>
    </submittedName>
</protein>
<dbReference type="AlphaFoldDB" id="A0A448XJ88"/>
<evidence type="ECO:0000313" key="1">
    <source>
        <dbReference type="EMBL" id="VEL37956.1"/>
    </source>
</evidence>
<dbReference type="EMBL" id="CAAALY010256449">
    <property type="protein sequence ID" value="VEL37956.1"/>
    <property type="molecule type" value="Genomic_DNA"/>
</dbReference>
<evidence type="ECO:0000313" key="2">
    <source>
        <dbReference type="Proteomes" id="UP000784294"/>
    </source>
</evidence>
<keyword evidence="2" id="KW-1185">Reference proteome</keyword>